<sequence length="150" mass="17246">MFVKRYPLFIIRNITTWISILILISYVPNTTPDPNSIKQSLIPKWYFTNRPLHFPQSPTQASFRIPKHPWIPVVFVPFTISEIVDEAAEPGPLRLTRPVEFEVHISYGFGFDSRLGDAAFVCAFEDVCGIERLWRHHIYGTQLLSTGTAQ</sequence>
<evidence type="ECO:0000313" key="1">
    <source>
        <dbReference type="EMBL" id="KAA8565786.1"/>
    </source>
</evidence>
<reference evidence="1 2" key="1">
    <citation type="submission" date="2019-06" db="EMBL/GenBank/DDBJ databases">
        <title>Genome Sequence of the Brown Rot Fungal Pathogen Monilinia fructicola.</title>
        <authorList>
            <person name="De Miccolis Angelini R.M."/>
            <person name="Landi L."/>
            <person name="Abate D."/>
            <person name="Pollastro S."/>
            <person name="Romanazzi G."/>
            <person name="Faretra F."/>
        </authorList>
    </citation>
    <scope>NUCLEOTIDE SEQUENCE [LARGE SCALE GENOMIC DNA]</scope>
    <source>
        <strain evidence="1 2">Mfrc123</strain>
    </source>
</reference>
<accession>A0A5M9JDM7</accession>
<dbReference type="EMBL" id="VICG01000013">
    <property type="protein sequence ID" value="KAA8565786.1"/>
    <property type="molecule type" value="Genomic_DNA"/>
</dbReference>
<proteinExistence type="predicted"/>
<evidence type="ECO:0000313" key="2">
    <source>
        <dbReference type="Proteomes" id="UP000322873"/>
    </source>
</evidence>
<dbReference type="Proteomes" id="UP000322873">
    <property type="component" value="Unassembled WGS sequence"/>
</dbReference>
<comment type="caution">
    <text evidence="1">The sequence shown here is derived from an EMBL/GenBank/DDBJ whole genome shotgun (WGS) entry which is preliminary data.</text>
</comment>
<keyword evidence="2" id="KW-1185">Reference proteome</keyword>
<dbReference type="AlphaFoldDB" id="A0A5M9JDM7"/>
<organism evidence="1 2">
    <name type="scientific">Monilinia fructicola</name>
    <name type="common">Brown rot fungus</name>
    <name type="synonym">Ciboria fructicola</name>
    <dbReference type="NCBI Taxonomy" id="38448"/>
    <lineage>
        <taxon>Eukaryota</taxon>
        <taxon>Fungi</taxon>
        <taxon>Dikarya</taxon>
        <taxon>Ascomycota</taxon>
        <taxon>Pezizomycotina</taxon>
        <taxon>Leotiomycetes</taxon>
        <taxon>Helotiales</taxon>
        <taxon>Sclerotiniaceae</taxon>
        <taxon>Monilinia</taxon>
    </lineage>
</organism>
<protein>
    <submittedName>
        <fullName evidence="1">Uncharacterized protein</fullName>
    </submittedName>
</protein>
<name>A0A5M9JDM7_MONFR</name>
<gene>
    <name evidence="1" type="ORF">EYC84_009615</name>
</gene>